<proteinExistence type="predicted"/>
<organism evidence="1 2">
    <name type="scientific">Flavobacterium endophyticum</name>
    <dbReference type="NCBI Taxonomy" id="1540163"/>
    <lineage>
        <taxon>Bacteria</taxon>
        <taxon>Pseudomonadati</taxon>
        <taxon>Bacteroidota</taxon>
        <taxon>Flavobacteriia</taxon>
        <taxon>Flavobacteriales</taxon>
        <taxon>Flavobacteriaceae</taxon>
        <taxon>Flavobacterium</taxon>
    </lineage>
</organism>
<sequence length="290" mass="33607">MKKFVYYLLGLLLAILLAAYLLDYTFTAFYTNSKPRNKIALAYTGTAQEYDVIFLGSSRANNHFVPQLFIDRGLTAYNFGMSGSRLEESALLLQLLLAKGAKIKSLIVEVDLNINSNGYSEGTRANFYPYLNQSDLISSYYKNIADFDKLYYLPFYRYLKYDAKIGMRELFFTVAKRPSKNLQHYGFYPLKNTGKDMKYDLSKHYPKKNRAYETIKKICSENHIRLIAVTTPMCENVKNIAYFEEVVQLYPEVHNFEDVVTDEDCFSSCGHMNEKGAKVFTQFLLDKFFK</sequence>
<reference evidence="1 2" key="1">
    <citation type="submission" date="2018-10" db="EMBL/GenBank/DDBJ databases">
        <title>Genomic Encyclopedia of Archaeal and Bacterial Type Strains, Phase II (KMG-II): from individual species to whole genera.</title>
        <authorList>
            <person name="Goeker M."/>
        </authorList>
    </citation>
    <scope>NUCLEOTIDE SEQUENCE [LARGE SCALE GENOMIC DNA]</scope>
    <source>
        <strain evidence="1 2">DSM 29537</strain>
    </source>
</reference>
<gene>
    <name evidence="1" type="ORF">CLV94_2446</name>
</gene>
<evidence type="ECO:0000313" key="2">
    <source>
        <dbReference type="Proteomes" id="UP000277579"/>
    </source>
</evidence>
<keyword evidence="2" id="KW-1185">Reference proteome</keyword>
<dbReference type="EMBL" id="RBLC01000003">
    <property type="protein sequence ID" value="RKS21811.1"/>
    <property type="molecule type" value="Genomic_DNA"/>
</dbReference>
<accession>A0A495M747</accession>
<dbReference type="Proteomes" id="UP000277579">
    <property type="component" value="Unassembled WGS sequence"/>
</dbReference>
<dbReference type="AlphaFoldDB" id="A0A495M747"/>
<evidence type="ECO:0008006" key="3">
    <source>
        <dbReference type="Google" id="ProtNLM"/>
    </source>
</evidence>
<comment type="caution">
    <text evidence="1">The sequence shown here is derived from an EMBL/GenBank/DDBJ whole genome shotgun (WGS) entry which is preliminary data.</text>
</comment>
<dbReference type="RefSeq" id="WP_121376752.1">
    <property type="nucleotide sequence ID" value="NZ_RBLC01000003.1"/>
</dbReference>
<protein>
    <recommendedName>
        <fullName evidence="3">GDSL-like lipase/acylhydrolase family protein</fullName>
    </recommendedName>
</protein>
<name>A0A495M747_9FLAO</name>
<dbReference type="OrthoDB" id="7297045at2"/>
<evidence type="ECO:0000313" key="1">
    <source>
        <dbReference type="EMBL" id="RKS21811.1"/>
    </source>
</evidence>